<dbReference type="GO" id="GO:0009834">
    <property type="term" value="P:plant-type secondary cell wall biogenesis"/>
    <property type="evidence" value="ECO:0007669"/>
    <property type="project" value="InterPro"/>
</dbReference>
<feature type="transmembrane region" description="Helical" evidence="2">
    <location>
        <begin position="20"/>
        <end position="47"/>
    </location>
</feature>
<feature type="region of interest" description="Disordered" evidence="1">
    <location>
        <begin position="97"/>
        <end position="138"/>
    </location>
</feature>
<dbReference type="PANTHER" id="PTHR35697">
    <property type="entry name" value="OS08G0108300 PROTEIN"/>
    <property type="match status" value="1"/>
</dbReference>
<name>A0A7J6FRT7_CANSA</name>
<dbReference type="EMBL" id="JAATIQ010000179">
    <property type="protein sequence ID" value="KAF4373385.1"/>
    <property type="molecule type" value="Genomic_DNA"/>
</dbReference>
<gene>
    <name evidence="3" type="ORF">G4B88_011654</name>
</gene>
<accession>A0A803NFM2</accession>
<evidence type="ECO:0000313" key="3">
    <source>
        <dbReference type="EMBL" id="KAF4373385.1"/>
    </source>
</evidence>
<sequence>MASSQNNFHPPQPPSPDNHPTVIVIVFISVGCVVFFAFFAAALFCFLKKRTKKAVKKDEIIHFDEHKKVTEAIVEGRHGPEAVVLSVEDDVHFEREEVKTEKVGENLNAKSAQPEASTSAPSSSFSSDSHHVQLGHKA</sequence>
<accession>A0A7J6FRT7</accession>
<dbReference type="InterPro" id="IPR044950">
    <property type="entry name" value="TED6/7"/>
</dbReference>
<evidence type="ECO:0000313" key="4">
    <source>
        <dbReference type="Proteomes" id="UP000583929"/>
    </source>
</evidence>
<evidence type="ECO:0000256" key="1">
    <source>
        <dbReference type="SAM" id="MobiDB-lite"/>
    </source>
</evidence>
<keyword evidence="2" id="KW-1133">Transmembrane helix</keyword>
<evidence type="ECO:0000256" key="2">
    <source>
        <dbReference type="SAM" id="Phobius"/>
    </source>
</evidence>
<proteinExistence type="predicted"/>
<feature type="compositionally biased region" description="Low complexity" evidence="1">
    <location>
        <begin position="111"/>
        <end position="127"/>
    </location>
</feature>
<organism evidence="3 4">
    <name type="scientific">Cannabis sativa</name>
    <name type="common">Hemp</name>
    <name type="synonym">Marijuana</name>
    <dbReference type="NCBI Taxonomy" id="3483"/>
    <lineage>
        <taxon>Eukaryota</taxon>
        <taxon>Viridiplantae</taxon>
        <taxon>Streptophyta</taxon>
        <taxon>Embryophyta</taxon>
        <taxon>Tracheophyta</taxon>
        <taxon>Spermatophyta</taxon>
        <taxon>Magnoliopsida</taxon>
        <taxon>eudicotyledons</taxon>
        <taxon>Gunneridae</taxon>
        <taxon>Pentapetalae</taxon>
        <taxon>rosids</taxon>
        <taxon>fabids</taxon>
        <taxon>Rosales</taxon>
        <taxon>Cannabaceae</taxon>
        <taxon>Cannabis</taxon>
    </lineage>
</organism>
<dbReference type="Proteomes" id="UP000583929">
    <property type="component" value="Unassembled WGS sequence"/>
</dbReference>
<keyword evidence="2" id="KW-0472">Membrane</keyword>
<keyword evidence="4" id="KW-1185">Reference proteome</keyword>
<reference evidence="3 4" key="1">
    <citation type="journal article" date="2020" name="bioRxiv">
        <title>Sequence and annotation of 42 cannabis genomes reveals extensive copy number variation in cannabinoid synthesis and pathogen resistance genes.</title>
        <authorList>
            <person name="Mckernan K.J."/>
            <person name="Helbert Y."/>
            <person name="Kane L.T."/>
            <person name="Ebling H."/>
            <person name="Zhang L."/>
            <person name="Liu B."/>
            <person name="Eaton Z."/>
            <person name="Mclaughlin S."/>
            <person name="Kingan S."/>
            <person name="Baybayan P."/>
            <person name="Concepcion G."/>
            <person name="Jordan M."/>
            <person name="Riva A."/>
            <person name="Barbazuk W."/>
            <person name="Harkins T."/>
        </authorList>
    </citation>
    <scope>NUCLEOTIDE SEQUENCE [LARGE SCALE GENOMIC DNA]</scope>
    <source>
        <strain evidence="4">cv. Jamaican Lion 4</strain>
        <tissue evidence="3">Leaf</tissue>
    </source>
</reference>
<dbReference type="AlphaFoldDB" id="A0A7J6FRT7"/>
<keyword evidence="2" id="KW-0812">Transmembrane</keyword>
<comment type="caution">
    <text evidence="3">The sequence shown here is derived from an EMBL/GenBank/DDBJ whole genome shotgun (WGS) entry which is preliminary data.</text>
</comment>
<dbReference type="OrthoDB" id="785473at2759"/>
<dbReference type="PANTHER" id="PTHR35697:SF1">
    <property type="entry name" value="PROTEIN TRACHEARY ELEMENT DIFFERENTIATION-RELATED 7"/>
    <property type="match status" value="1"/>
</dbReference>
<dbReference type="OMA" id="HIQEDIR"/>
<protein>
    <submittedName>
        <fullName evidence="3">Uncharacterized protein</fullName>
    </submittedName>
</protein>